<evidence type="ECO:0000313" key="8">
    <source>
        <dbReference type="Ensembl" id="ENSACIP00000001583.1"/>
    </source>
</evidence>
<proteinExistence type="predicted"/>
<dbReference type="GO" id="GO:0006882">
    <property type="term" value="P:intracellular zinc ion homeostasis"/>
    <property type="evidence" value="ECO:0007669"/>
    <property type="project" value="TreeGrafter"/>
</dbReference>
<evidence type="ECO:0000256" key="4">
    <source>
        <dbReference type="ARBA" id="ARBA00022989"/>
    </source>
</evidence>
<organism evidence="8 9">
    <name type="scientific">Amphilophus citrinellus</name>
    <name type="common">Midas cichlid</name>
    <name type="synonym">Cichlasoma citrinellum</name>
    <dbReference type="NCBI Taxonomy" id="61819"/>
    <lineage>
        <taxon>Eukaryota</taxon>
        <taxon>Metazoa</taxon>
        <taxon>Chordata</taxon>
        <taxon>Craniata</taxon>
        <taxon>Vertebrata</taxon>
        <taxon>Euteleostomi</taxon>
        <taxon>Actinopterygii</taxon>
        <taxon>Neopterygii</taxon>
        <taxon>Teleostei</taxon>
        <taxon>Neoteleostei</taxon>
        <taxon>Acanthomorphata</taxon>
        <taxon>Ovalentaria</taxon>
        <taxon>Cichlomorphae</taxon>
        <taxon>Cichliformes</taxon>
        <taxon>Cichlidae</taxon>
        <taxon>New World cichlids</taxon>
        <taxon>Cichlasomatinae</taxon>
        <taxon>Heroini</taxon>
        <taxon>Amphilophus</taxon>
    </lineage>
</organism>
<dbReference type="GeneTree" id="ENSGT00390000008346"/>
<dbReference type="GO" id="GO:0008324">
    <property type="term" value="F:monoatomic cation transmembrane transporter activity"/>
    <property type="evidence" value="ECO:0007669"/>
    <property type="project" value="InterPro"/>
</dbReference>
<dbReference type="STRING" id="61819.ENSACIP00000001583"/>
<keyword evidence="2" id="KW-0813">Transport</keyword>
<evidence type="ECO:0000256" key="2">
    <source>
        <dbReference type="ARBA" id="ARBA00022448"/>
    </source>
</evidence>
<dbReference type="Proteomes" id="UP000261340">
    <property type="component" value="Unplaced"/>
</dbReference>
<dbReference type="AlphaFoldDB" id="A0A3Q0QU48"/>
<reference evidence="8" key="1">
    <citation type="submission" date="2025-08" db="UniProtKB">
        <authorList>
            <consortium name="Ensembl"/>
        </authorList>
    </citation>
    <scope>IDENTIFICATION</scope>
</reference>
<dbReference type="GO" id="GO:0016020">
    <property type="term" value="C:membrane"/>
    <property type="evidence" value="ECO:0007669"/>
    <property type="project" value="UniProtKB-SubCell"/>
</dbReference>
<dbReference type="Ensembl" id="ENSACIT00000001651.1">
    <property type="protein sequence ID" value="ENSACIP00000001583.1"/>
    <property type="gene ID" value="ENSACIG00000001315.1"/>
</dbReference>
<evidence type="ECO:0000256" key="5">
    <source>
        <dbReference type="ARBA" id="ARBA00023136"/>
    </source>
</evidence>
<feature type="domain" description="Cation efflux protein transmembrane" evidence="7">
    <location>
        <begin position="140"/>
        <end position="190"/>
    </location>
</feature>
<evidence type="ECO:0000256" key="1">
    <source>
        <dbReference type="ARBA" id="ARBA00004141"/>
    </source>
</evidence>
<sequence length="343" mass="37131">MNALMKMLDTLSTAAAVEIFCNTKDWAAPSTANLVSGATRVTPDSPGATPQGLTKAEAIQVKVHAVLKKREYGATQSNSITAVIAMTELSEGTALMMTQAFSVFLHSDMEAKALDVWGSYEALNIFQNKRLLLLQGPEKVMVAICINGLNFFFKPLAWVYTGSASMFSEAIHSLADTCNQALLALGISQSVCNPECCSPMWLFQHALHCLLHQRSGHFYDGRGISWYRGTMGLLHPEPIKSLLWAYYINVMQTQNRSTNVVLLEDAAVVLGVILAAGSIGLTSLTGNPTYDSLGSLSIGTLLGTISAFLIYTNTEALLGCSIQVEHVQKLRVCRGQPRCKGHP</sequence>
<keyword evidence="3 6" id="KW-0812">Transmembrane</keyword>
<dbReference type="InterPro" id="IPR040177">
    <property type="entry name" value="SLC30A9"/>
</dbReference>
<dbReference type="InterPro" id="IPR027469">
    <property type="entry name" value="Cation_efflux_TMD_sf"/>
</dbReference>
<dbReference type="InterPro" id="IPR058533">
    <property type="entry name" value="Cation_efflux_TM"/>
</dbReference>
<accession>A0A3Q0QU48</accession>
<evidence type="ECO:0000256" key="3">
    <source>
        <dbReference type="ARBA" id="ARBA00022692"/>
    </source>
</evidence>
<comment type="subcellular location">
    <subcellularLocation>
        <location evidence="1">Membrane</location>
        <topology evidence="1">Multi-pass membrane protein</topology>
    </subcellularLocation>
</comment>
<keyword evidence="9" id="KW-1185">Reference proteome</keyword>
<feature type="transmembrane region" description="Helical" evidence="6">
    <location>
        <begin position="293"/>
        <end position="311"/>
    </location>
</feature>
<evidence type="ECO:0000256" key="6">
    <source>
        <dbReference type="SAM" id="Phobius"/>
    </source>
</evidence>
<dbReference type="Gene3D" id="1.20.1510.10">
    <property type="entry name" value="Cation efflux protein transmembrane domain"/>
    <property type="match status" value="1"/>
</dbReference>
<feature type="transmembrane region" description="Helical" evidence="6">
    <location>
        <begin position="260"/>
        <end position="281"/>
    </location>
</feature>
<evidence type="ECO:0000313" key="9">
    <source>
        <dbReference type="Proteomes" id="UP000261340"/>
    </source>
</evidence>
<dbReference type="GO" id="GO:0006829">
    <property type="term" value="P:zinc ion transport"/>
    <property type="evidence" value="ECO:0007669"/>
    <property type="project" value="InterPro"/>
</dbReference>
<evidence type="ECO:0000259" key="7">
    <source>
        <dbReference type="Pfam" id="PF01545"/>
    </source>
</evidence>
<dbReference type="PANTHER" id="PTHR13414">
    <property type="entry name" value="HUEL-CATION TRANSPORTER"/>
    <property type="match status" value="1"/>
</dbReference>
<dbReference type="Pfam" id="PF01545">
    <property type="entry name" value="Cation_efflux"/>
    <property type="match status" value="1"/>
</dbReference>
<dbReference type="PANTHER" id="PTHR13414:SF9">
    <property type="entry name" value="PROTON-COUPLED ZINC ANTIPORTER SLC30A9, MITOCHONDRIAL"/>
    <property type="match status" value="1"/>
</dbReference>
<name>A0A3Q0QU48_AMPCI</name>
<keyword evidence="4 6" id="KW-1133">Transmembrane helix</keyword>
<dbReference type="SUPFAM" id="SSF161111">
    <property type="entry name" value="Cation efflux protein transmembrane domain-like"/>
    <property type="match status" value="1"/>
</dbReference>
<dbReference type="GO" id="GO:0005783">
    <property type="term" value="C:endoplasmic reticulum"/>
    <property type="evidence" value="ECO:0007669"/>
    <property type="project" value="TreeGrafter"/>
</dbReference>
<keyword evidence="5 6" id="KW-0472">Membrane</keyword>
<reference evidence="8" key="2">
    <citation type="submission" date="2025-09" db="UniProtKB">
        <authorList>
            <consortium name="Ensembl"/>
        </authorList>
    </citation>
    <scope>IDENTIFICATION</scope>
</reference>
<protein>
    <submittedName>
        <fullName evidence="8">Solute carrier family 30 member 9</fullName>
    </submittedName>
</protein>